<dbReference type="InterPro" id="IPR049730">
    <property type="entry name" value="SNF2/RAD54-like_C"/>
</dbReference>
<dbReference type="GO" id="GO:0005524">
    <property type="term" value="F:ATP binding"/>
    <property type="evidence" value="ECO:0007669"/>
    <property type="project" value="UniProtKB-KW"/>
</dbReference>
<keyword evidence="4" id="KW-0378">Hydrolase</keyword>
<keyword evidence="3" id="KW-0547">Nucleotide-binding</keyword>
<dbReference type="Pfam" id="PF12054">
    <property type="entry name" value="DUF3535"/>
    <property type="match status" value="1"/>
</dbReference>
<dbReference type="GO" id="GO:0016887">
    <property type="term" value="F:ATP hydrolysis activity"/>
    <property type="evidence" value="ECO:0007669"/>
    <property type="project" value="InterPro"/>
</dbReference>
<dbReference type="Gene3D" id="1.25.10.10">
    <property type="entry name" value="Leucine-rich Repeat Variant"/>
    <property type="match status" value="2"/>
</dbReference>
<dbReference type="PANTHER" id="PTHR36498:SF1">
    <property type="entry name" value="TATA-BINDING PROTEIN-ASSOCIATED FACTOR 172"/>
    <property type="match status" value="1"/>
</dbReference>
<evidence type="ECO:0000256" key="5">
    <source>
        <dbReference type="ARBA" id="ARBA00022806"/>
    </source>
</evidence>
<evidence type="ECO:0000313" key="12">
    <source>
        <dbReference type="EMBL" id="WFD20347.1"/>
    </source>
</evidence>
<dbReference type="Gene3D" id="3.40.50.10810">
    <property type="entry name" value="Tandem AAA-ATPase domain"/>
    <property type="match status" value="1"/>
</dbReference>
<evidence type="ECO:0000259" key="10">
    <source>
        <dbReference type="PROSITE" id="PS51192"/>
    </source>
</evidence>
<dbReference type="PANTHER" id="PTHR36498">
    <property type="entry name" value="TATA-BINDING PROTEIN-ASSOCIATED FACTOR 172"/>
    <property type="match status" value="1"/>
</dbReference>
<dbReference type="PROSITE" id="PS51192">
    <property type="entry name" value="HELICASE_ATP_BIND_1"/>
    <property type="match status" value="1"/>
</dbReference>
<evidence type="ECO:0000313" key="13">
    <source>
        <dbReference type="Proteomes" id="UP001220961"/>
    </source>
</evidence>
<dbReference type="SMART" id="SM00487">
    <property type="entry name" value="DEXDc"/>
    <property type="match status" value="1"/>
</dbReference>
<proteinExistence type="predicted"/>
<keyword evidence="8" id="KW-0539">Nucleus</keyword>
<evidence type="ECO:0000256" key="2">
    <source>
        <dbReference type="ARBA" id="ARBA00022737"/>
    </source>
</evidence>
<accession>A0AAF0IWX3</accession>
<feature type="region of interest" description="Disordered" evidence="9">
    <location>
        <begin position="207"/>
        <end position="267"/>
    </location>
</feature>
<dbReference type="InterPro" id="IPR022707">
    <property type="entry name" value="Mot1_central_dom"/>
</dbReference>
<evidence type="ECO:0000259" key="11">
    <source>
        <dbReference type="PROSITE" id="PS51194"/>
    </source>
</evidence>
<organism evidence="12 13">
    <name type="scientific">Malassezia caprae</name>
    <dbReference type="NCBI Taxonomy" id="1381934"/>
    <lineage>
        <taxon>Eukaryota</taxon>
        <taxon>Fungi</taxon>
        <taxon>Dikarya</taxon>
        <taxon>Basidiomycota</taxon>
        <taxon>Ustilaginomycotina</taxon>
        <taxon>Malasseziomycetes</taxon>
        <taxon>Malasseziales</taxon>
        <taxon>Malasseziaceae</taxon>
        <taxon>Malassezia</taxon>
    </lineage>
</organism>
<dbReference type="InterPro" id="IPR011989">
    <property type="entry name" value="ARM-like"/>
</dbReference>
<evidence type="ECO:0000256" key="8">
    <source>
        <dbReference type="ARBA" id="ARBA00023242"/>
    </source>
</evidence>
<keyword evidence="7" id="KW-0238">DNA-binding</keyword>
<evidence type="ECO:0000256" key="6">
    <source>
        <dbReference type="ARBA" id="ARBA00022840"/>
    </source>
</evidence>
<dbReference type="Gene3D" id="3.40.50.300">
    <property type="entry name" value="P-loop containing nucleotide triphosphate hydrolases"/>
    <property type="match status" value="1"/>
</dbReference>
<dbReference type="PROSITE" id="PS51194">
    <property type="entry name" value="HELICASE_CTER"/>
    <property type="match status" value="1"/>
</dbReference>
<feature type="domain" description="Helicase C-terminal" evidence="11">
    <location>
        <begin position="1562"/>
        <end position="1711"/>
    </location>
</feature>
<evidence type="ECO:0000256" key="7">
    <source>
        <dbReference type="ARBA" id="ARBA00023125"/>
    </source>
</evidence>
<dbReference type="InterPro" id="IPR000330">
    <property type="entry name" value="SNF2_N"/>
</dbReference>
<dbReference type="InterPro" id="IPR044972">
    <property type="entry name" value="Mot1"/>
</dbReference>
<evidence type="ECO:0000256" key="9">
    <source>
        <dbReference type="SAM" id="MobiDB-lite"/>
    </source>
</evidence>
<feature type="compositionally biased region" description="Basic and acidic residues" evidence="9">
    <location>
        <begin position="252"/>
        <end position="266"/>
    </location>
</feature>
<protein>
    <submittedName>
        <fullName evidence="12">TATA-binding protein-associated factor mot1</fullName>
    </submittedName>
</protein>
<keyword evidence="6" id="KW-0067">ATP-binding</keyword>
<dbReference type="SUPFAM" id="SSF52540">
    <property type="entry name" value="P-loop containing nucleoside triphosphate hydrolases"/>
    <property type="match status" value="2"/>
</dbReference>
<keyword evidence="5" id="KW-0347">Helicase</keyword>
<dbReference type="InterPro" id="IPR016024">
    <property type="entry name" value="ARM-type_fold"/>
</dbReference>
<dbReference type="Pfam" id="PF00176">
    <property type="entry name" value="SNF2-rel_dom"/>
    <property type="match status" value="1"/>
</dbReference>
<dbReference type="GO" id="GO:0004386">
    <property type="term" value="F:helicase activity"/>
    <property type="evidence" value="ECO:0007669"/>
    <property type="project" value="UniProtKB-KW"/>
</dbReference>
<dbReference type="SUPFAM" id="SSF48371">
    <property type="entry name" value="ARM repeat"/>
    <property type="match status" value="1"/>
</dbReference>
<dbReference type="EMBL" id="CP119912">
    <property type="protein sequence ID" value="WFD20347.1"/>
    <property type="molecule type" value="Genomic_DNA"/>
</dbReference>
<evidence type="ECO:0000256" key="4">
    <source>
        <dbReference type="ARBA" id="ARBA00022801"/>
    </source>
</evidence>
<dbReference type="GO" id="GO:0003677">
    <property type="term" value="F:DNA binding"/>
    <property type="evidence" value="ECO:0007669"/>
    <property type="project" value="UniProtKB-KW"/>
</dbReference>
<sequence>MGSPATRLDRLVSLLDIGSSPAIRSTAATQLGQMAALRVRGASTTQEGSAPDPAEGYRGTDGEWNEALMLVARVVPLLLSKSWDTRSAAAQALYQICRAAGVWDPDGPGAPPLPAPEAPAPAPEAPDTLGLPPGERLTLASFSLPTVLASGTKLLASAGREYDVPELLSRERLQSAKKDVLGKLGLAFGGADVDMGLDMDAELGAPAERKPSIKAEPEPEPEEPSRPLSARERNQLKRKRKLEAKSQSRAPVHVEPEKRAKLEGERAPTQAAAALSLQVPRGVWPFRALAELLSVELVSPTWEARHGAALGLRELFRTQGAGGGKTCGASPHDNARAHDAWCEDLAVRLLCVFALDRLGDFVFDHVVAPVRETASQTLAQLLPHMSSELVRSTHHVLLEMVRQDQVRAAGLVGQPGQRTYVWEVRHAGLLGIKYEVAMRVDVLGVEDDMLADVLDVAQLGLRDDDDDVRAVAAATLLPITRNLVAHQLARMPALLDQLWACVGDRRDDLSSSAASVMDLLAALMAQPDVVRTADSSLLVERVPSLFRFVRHTITHVRLAMLHALHALLQAPSLPRAWLDERLVRLLFQNLLVEERAAIREATSQVWALALGALGEQLGACVAPHIPALFQLVLTPIGTPMDTALFFTPPRAHSEHDIDRGILTQDLTLVGVDVVIRGRLEAASALGELVAQALPSQDAACARLCEGLHSASALQTCLCAVVAQRWAEQVDDPPSFLGTHAQAAQMHGVLLGLLDASMPPVYAEMRVLRQRIHHDCQLLAQAVARAAPGAPMAVPEAASLTMDHVRALLDGARAADAPAVHDLQRKLSLAVERYETTKETEDVLVLAAVAGAVVAWGQLPPKLNPLIRSLMNSIKYEENLDLQQRAAQALARFLVLCTRSDAPANPSGKVVKNLCAFVCQDTAHTPLFAEKKHANEGICVLDTRAAGAREERMTPGQLIRRGAQAALQQICAQFGAQTWERVPMLWERAAQPLLDLPGHGAWSDEQGQAVLDVCAVLESVAPHVDAALHASFVPLLDALVRVAQSEYAVVRAAAARCFSVLATCLVDEAMHRLVEDVVPLLGDADLHRRQGAMEVVSCTVRTPDERVLPYVLFLVVPVLGRMSDPHESVRLLASNTFAELVKLVPLIHGLPDPPHFSPALLARRETEKAFLTQLLDGSQVQPYTPPVEMKVQLRPYQLEGVSWMTFLARYQLHGILCDDMGLGKTLQSITLLSCQHWERAQRWAATHAPDARPIPSLIVCPPTLTGHWVHEIQQYSPNLRPLLYVGHPSERARLVAQIDQCDAVVMSYDVVRNDIHVLAPRAWHYCLLDEGHVICSAKTKTTRAVKQIRAQHRLILSGTPIQNNVLELWSLFDFLMPGFLGSDQSFHERFARPVLACRSGKPSAAEKEAATLALEALHKQIVPFLLRRLKEDVLNDLPPKIIQDVECELSDVQKTLYDEFVQSKARRDVEEALAGGDEPDADPAQQHVFQTLQYLRKLANHPSLVLDPKVPAQKKLLDQVQAQRGTLAGLGHAPKLQALRQLLLDCGIGKEAPTNDAALVGADTGASVSQHRVLVFCQMKQMLDVIEKELFQTLMPSVTYLRLDGSVSSDKRHGIVQTFNADPSIDVLLLTTSVGGLGLTLTGADTVIFVEHDWNPMKDLQAMDRAHRLGQKKVVNVYRLITRNTLEAKIMGLQQFKLNIANSVVTQQNKSMEHMDTDRILDLFGPAPVPAATEAKPTRGISQKALLASLEHMPDTDDHEYADMTQWRPSAT</sequence>
<reference evidence="12" key="1">
    <citation type="submission" date="2023-03" db="EMBL/GenBank/DDBJ databases">
        <title>Mating type loci evolution in Malassezia.</title>
        <authorList>
            <person name="Coelho M.A."/>
        </authorList>
    </citation>
    <scope>NUCLEOTIDE SEQUENCE</scope>
    <source>
        <strain evidence="12">CBS 10434</strain>
    </source>
</reference>
<comment type="subcellular location">
    <subcellularLocation>
        <location evidence="1">Nucleus</location>
    </subcellularLocation>
</comment>
<keyword evidence="13" id="KW-1185">Reference proteome</keyword>
<name>A0AAF0IWX3_9BASI</name>
<dbReference type="Proteomes" id="UP001220961">
    <property type="component" value="Chromosome 5"/>
</dbReference>
<dbReference type="Pfam" id="PF00271">
    <property type="entry name" value="Helicase_C"/>
    <property type="match status" value="1"/>
</dbReference>
<feature type="domain" description="Helicase ATP-binding" evidence="10">
    <location>
        <begin position="1204"/>
        <end position="1377"/>
    </location>
</feature>
<dbReference type="FunFam" id="3.40.50.300:FF:001793">
    <property type="entry name" value="TATA-binding protein-associated factor"/>
    <property type="match status" value="1"/>
</dbReference>
<feature type="compositionally biased region" description="Basic and acidic residues" evidence="9">
    <location>
        <begin position="207"/>
        <end position="235"/>
    </location>
</feature>
<dbReference type="CDD" id="cd18793">
    <property type="entry name" value="SF2_C_SNF"/>
    <property type="match status" value="1"/>
</dbReference>
<evidence type="ECO:0000256" key="3">
    <source>
        <dbReference type="ARBA" id="ARBA00022741"/>
    </source>
</evidence>
<dbReference type="FunFam" id="3.40.50.10810:FF:000042">
    <property type="entry name" value="SNF2 family helicase-like protein"/>
    <property type="match status" value="1"/>
</dbReference>
<feature type="compositionally biased region" description="Pro residues" evidence="9">
    <location>
        <begin position="108"/>
        <end position="124"/>
    </location>
</feature>
<dbReference type="GO" id="GO:0017025">
    <property type="term" value="F:TBP-class protein binding"/>
    <property type="evidence" value="ECO:0007669"/>
    <property type="project" value="InterPro"/>
</dbReference>
<dbReference type="InterPro" id="IPR001650">
    <property type="entry name" value="Helicase_C-like"/>
</dbReference>
<dbReference type="InterPro" id="IPR014001">
    <property type="entry name" value="Helicase_ATP-bd"/>
</dbReference>
<dbReference type="InterPro" id="IPR038718">
    <property type="entry name" value="SNF2-like_sf"/>
</dbReference>
<feature type="region of interest" description="Disordered" evidence="9">
    <location>
        <begin position="105"/>
        <end position="136"/>
    </location>
</feature>
<dbReference type="GO" id="GO:0005634">
    <property type="term" value="C:nucleus"/>
    <property type="evidence" value="ECO:0007669"/>
    <property type="project" value="UniProtKB-SubCell"/>
</dbReference>
<keyword evidence="2" id="KW-0677">Repeat</keyword>
<dbReference type="SMART" id="SM00490">
    <property type="entry name" value="HELICc"/>
    <property type="match status" value="1"/>
</dbReference>
<evidence type="ECO:0000256" key="1">
    <source>
        <dbReference type="ARBA" id="ARBA00004123"/>
    </source>
</evidence>
<dbReference type="CDD" id="cd17999">
    <property type="entry name" value="DEXHc_Mot1"/>
    <property type="match status" value="1"/>
</dbReference>
<dbReference type="InterPro" id="IPR027417">
    <property type="entry name" value="P-loop_NTPase"/>
</dbReference>
<dbReference type="InterPro" id="IPR044078">
    <property type="entry name" value="Mot1_ATP-bd"/>
</dbReference>
<gene>
    <name evidence="12" type="primary">MOT1</name>
    <name evidence="12" type="ORF">MCAP1_002591</name>
</gene>